<protein>
    <submittedName>
        <fullName evidence="1">Uncharacterized protein</fullName>
    </submittedName>
</protein>
<dbReference type="InParanoid" id="G2YP10"/>
<dbReference type="EMBL" id="FQ790346">
    <property type="protein sequence ID" value="CCD53358.1"/>
    <property type="molecule type" value="Genomic_DNA"/>
</dbReference>
<evidence type="ECO:0000313" key="1">
    <source>
        <dbReference type="EMBL" id="CCD53358.1"/>
    </source>
</evidence>
<organism evidence="1 2">
    <name type="scientific">Botryotinia fuckeliana (strain T4)</name>
    <name type="common">Noble rot fungus</name>
    <name type="synonym">Botrytis cinerea</name>
    <dbReference type="NCBI Taxonomy" id="999810"/>
    <lineage>
        <taxon>Eukaryota</taxon>
        <taxon>Fungi</taxon>
        <taxon>Dikarya</taxon>
        <taxon>Ascomycota</taxon>
        <taxon>Pezizomycotina</taxon>
        <taxon>Leotiomycetes</taxon>
        <taxon>Helotiales</taxon>
        <taxon>Sclerotiniaceae</taxon>
        <taxon>Botrytis</taxon>
    </lineage>
</organism>
<dbReference type="HOGENOM" id="CLU_3032123_0_0_1"/>
<dbReference type="Proteomes" id="UP000008177">
    <property type="component" value="Unplaced contigs"/>
</dbReference>
<reference evidence="2" key="1">
    <citation type="journal article" date="2011" name="PLoS Genet.">
        <title>Genomic analysis of the necrotrophic fungal pathogens Sclerotinia sclerotiorum and Botrytis cinerea.</title>
        <authorList>
            <person name="Amselem J."/>
            <person name="Cuomo C.A."/>
            <person name="van Kan J.A."/>
            <person name="Viaud M."/>
            <person name="Benito E.P."/>
            <person name="Couloux A."/>
            <person name="Coutinho P.M."/>
            <person name="de Vries R.P."/>
            <person name="Dyer P.S."/>
            <person name="Fillinger S."/>
            <person name="Fournier E."/>
            <person name="Gout L."/>
            <person name="Hahn M."/>
            <person name="Kohn L."/>
            <person name="Lapalu N."/>
            <person name="Plummer K.M."/>
            <person name="Pradier J.M."/>
            <person name="Quevillon E."/>
            <person name="Sharon A."/>
            <person name="Simon A."/>
            <person name="ten Have A."/>
            <person name="Tudzynski B."/>
            <person name="Tudzynski P."/>
            <person name="Wincker P."/>
            <person name="Andrew M."/>
            <person name="Anthouard V."/>
            <person name="Beever R.E."/>
            <person name="Beffa R."/>
            <person name="Benoit I."/>
            <person name="Bouzid O."/>
            <person name="Brault B."/>
            <person name="Chen Z."/>
            <person name="Choquer M."/>
            <person name="Collemare J."/>
            <person name="Cotton P."/>
            <person name="Danchin E.G."/>
            <person name="Da Silva C."/>
            <person name="Gautier A."/>
            <person name="Giraud C."/>
            <person name="Giraud T."/>
            <person name="Gonzalez C."/>
            <person name="Grossetete S."/>
            <person name="Guldener U."/>
            <person name="Henrissat B."/>
            <person name="Howlett B.J."/>
            <person name="Kodira C."/>
            <person name="Kretschmer M."/>
            <person name="Lappartient A."/>
            <person name="Leroch M."/>
            <person name="Levis C."/>
            <person name="Mauceli E."/>
            <person name="Neuveglise C."/>
            <person name="Oeser B."/>
            <person name="Pearson M."/>
            <person name="Poulain J."/>
            <person name="Poussereau N."/>
            <person name="Quesneville H."/>
            <person name="Rascle C."/>
            <person name="Schumacher J."/>
            <person name="Segurens B."/>
            <person name="Sexton A."/>
            <person name="Silva E."/>
            <person name="Sirven C."/>
            <person name="Soanes D.M."/>
            <person name="Talbot N.J."/>
            <person name="Templeton M."/>
            <person name="Yandava C."/>
            <person name="Yarden O."/>
            <person name="Zeng Q."/>
            <person name="Rollins J.A."/>
            <person name="Lebrun M.H."/>
            <person name="Dickman M."/>
        </authorList>
    </citation>
    <scope>NUCLEOTIDE SEQUENCE [LARGE SCALE GENOMIC DNA]</scope>
    <source>
        <strain evidence="2">T4</strain>
    </source>
</reference>
<dbReference type="AlphaFoldDB" id="G2YP10"/>
<evidence type="ECO:0000313" key="2">
    <source>
        <dbReference type="Proteomes" id="UP000008177"/>
    </source>
</evidence>
<gene>
    <name evidence="1" type="ORF">BofuT4_P123770.1</name>
</gene>
<name>G2YP10_BOTF4</name>
<proteinExistence type="predicted"/>
<accession>G2YP10</accession>
<sequence length="55" mass="6513">MIDFLSPDSLSQDHFHRAEDISTVNWRRMIWVAASESLLPSDKKYACYRRPTQRS</sequence>